<gene>
    <name evidence="1" type="ORF">QM524_10220</name>
</gene>
<dbReference type="Proteomes" id="UP001236507">
    <property type="component" value="Unassembled WGS sequence"/>
</dbReference>
<dbReference type="InterPro" id="IPR013325">
    <property type="entry name" value="RNA_pol_sigma_r2"/>
</dbReference>
<sequence>MISFSFKKLSDQDLVAGLQNNPSQNRRYENILYERFMYLVDVGIKRHHLAQDEAISVYSDTVLAAIKQIKEQRFEQRSELKTFIFQIFSNKCVDHFRKTTTNKASVHQAVDLSDFSAIIPDNQTILQKLIQQSEIQLIYQKLALIGQKCQDLLKLWNEGFTDDEIMNTLDYNSTDVVKSSRQRCLSKLKDLVHNSTQV</sequence>
<evidence type="ECO:0000313" key="2">
    <source>
        <dbReference type="Proteomes" id="UP001236507"/>
    </source>
</evidence>
<dbReference type="EMBL" id="JASHIF010000008">
    <property type="protein sequence ID" value="MDI9859587.1"/>
    <property type="molecule type" value="Genomic_DNA"/>
</dbReference>
<evidence type="ECO:0000313" key="1">
    <source>
        <dbReference type="EMBL" id="MDI9859587.1"/>
    </source>
</evidence>
<organism evidence="1 2">
    <name type="scientific">Flectobacillus roseus</name>
    <dbReference type="NCBI Taxonomy" id="502259"/>
    <lineage>
        <taxon>Bacteria</taxon>
        <taxon>Pseudomonadati</taxon>
        <taxon>Bacteroidota</taxon>
        <taxon>Cytophagia</taxon>
        <taxon>Cytophagales</taxon>
        <taxon>Flectobacillaceae</taxon>
        <taxon>Flectobacillus</taxon>
    </lineage>
</organism>
<protein>
    <submittedName>
        <fullName evidence="1">Sigma-70 family RNA polymerase sigma factor</fullName>
    </submittedName>
</protein>
<keyword evidence="2" id="KW-1185">Reference proteome</keyword>
<name>A0ABT6Y7U2_9BACT</name>
<dbReference type="Gene3D" id="1.10.1740.10">
    <property type="match status" value="1"/>
</dbReference>
<comment type="caution">
    <text evidence="1">The sequence shown here is derived from an EMBL/GenBank/DDBJ whole genome shotgun (WGS) entry which is preliminary data.</text>
</comment>
<dbReference type="RefSeq" id="WP_229363124.1">
    <property type="nucleotide sequence ID" value="NZ_JASHIF010000008.1"/>
</dbReference>
<dbReference type="SUPFAM" id="SSF88946">
    <property type="entry name" value="Sigma2 domain of RNA polymerase sigma factors"/>
    <property type="match status" value="1"/>
</dbReference>
<accession>A0ABT6Y7U2</accession>
<reference evidence="1 2" key="1">
    <citation type="submission" date="2023-05" db="EMBL/GenBank/DDBJ databases">
        <title>Novel species of genus Flectobacillus isolated from stream in China.</title>
        <authorList>
            <person name="Lu H."/>
        </authorList>
    </citation>
    <scope>NUCLEOTIDE SEQUENCE [LARGE SCALE GENOMIC DNA]</scope>
    <source>
        <strain evidence="1 2">KCTC 42575</strain>
    </source>
</reference>
<proteinExistence type="predicted"/>